<keyword evidence="2" id="KW-0472">Membrane</keyword>
<dbReference type="RefSeq" id="WP_284012185.1">
    <property type="nucleotide sequence ID" value="NZ_CP126156.1"/>
</dbReference>
<name>A0ABD5XT54_9EURY</name>
<feature type="region of interest" description="Disordered" evidence="1">
    <location>
        <begin position="67"/>
        <end position="93"/>
    </location>
</feature>
<evidence type="ECO:0000259" key="3">
    <source>
        <dbReference type="Pfam" id="PF09851"/>
    </source>
</evidence>
<dbReference type="AlphaFoldDB" id="A0ABD5XT54"/>
<keyword evidence="2" id="KW-0812">Transmembrane</keyword>
<protein>
    <submittedName>
        <fullName evidence="4">SHOCT domain-containing protein</fullName>
    </submittedName>
</protein>
<proteinExistence type="predicted"/>
<evidence type="ECO:0000313" key="4">
    <source>
        <dbReference type="EMBL" id="MFC7136307.1"/>
    </source>
</evidence>
<feature type="transmembrane region" description="Helical" evidence="2">
    <location>
        <begin position="12"/>
        <end position="29"/>
    </location>
</feature>
<accession>A0ABD5XT54</accession>
<keyword evidence="5" id="KW-1185">Reference proteome</keyword>
<gene>
    <name evidence="4" type="ORF">ACFQRB_06610</name>
</gene>
<dbReference type="GeneID" id="81122146"/>
<keyword evidence="2" id="KW-1133">Transmembrane helix</keyword>
<organism evidence="4 5">
    <name type="scientific">Halobaculum litoreum</name>
    <dbReference type="NCBI Taxonomy" id="3031998"/>
    <lineage>
        <taxon>Archaea</taxon>
        <taxon>Methanobacteriati</taxon>
        <taxon>Methanobacteriota</taxon>
        <taxon>Stenosarchaea group</taxon>
        <taxon>Halobacteria</taxon>
        <taxon>Halobacteriales</taxon>
        <taxon>Haloferacaceae</taxon>
        <taxon>Halobaculum</taxon>
    </lineage>
</organism>
<comment type="caution">
    <text evidence="4">The sequence shown here is derived from an EMBL/GenBank/DDBJ whole genome shotgun (WGS) entry which is preliminary data.</text>
</comment>
<dbReference type="EMBL" id="JBHSZG010000001">
    <property type="protein sequence ID" value="MFC7136307.1"/>
    <property type="molecule type" value="Genomic_DNA"/>
</dbReference>
<dbReference type="Pfam" id="PF09851">
    <property type="entry name" value="SHOCT"/>
    <property type="match status" value="1"/>
</dbReference>
<feature type="compositionally biased region" description="Basic and acidic residues" evidence="1">
    <location>
        <begin position="75"/>
        <end position="89"/>
    </location>
</feature>
<dbReference type="InterPro" id="IPR018649">
    <property type="entry name" value="SHOCT"/>
</dbReference>
<feature type="domain" description="SHOCT" evidence="3">
    <location>
        <begin position="94"/>
        <end position="121"/>
    </location>
</feature>
<reference evidence="4 5" key="1">
    <citation type="journal article" date="2019" name="Int. J. Syst. Evol. Microbiol.">
        <title>The Global Catalogue of Microorganisms (GCM) 10K type strain sequencing project: providing services to taxonomists for standard genome sequencing and annotation.</title>
        <authorList>
            <consortium name="The Broad Institute Genomics Platform"/>
            <consortium name="The Broad Institute Genome Sequencing Center for Infectious Disease"/>
            <person name="Wu L."/>
            <person name="Ma J."/>
        </authorList>
    </citation>
    <scope>NUCLEOTIDE SEQUENCE [LARGE SCALE GENOMIC DNA]</scope>
    <source>
        <strain evidence="4 5">DT92</strain>
    </source>
</reference>
<sequence length="135" mass="14822">MLDADRLLDSKLAHVVAVVLGVVGVVGLVVGAPTVWFWILYGIAWLAFLDLFDGDDAGRFWEGVFTGSTDESESVGDRAGSDRATRHAEDDGEDPLAVLKRRYAEGAIDDDEFEERLDRLLETPDTLAELERARG</sequence>
<evidence type="ECO:0000256" key="1">
    <source>
        <dbReference type="SAM" id="MobiDB-lite"/>
    </source>
</evidence>
<evidence type="ECO:0000313" key="5">
    <source>
        <dbReference type="Proteomes" id="UP001596368"/>
    </source>
</evidence>
<dbReference type="Proteomes" id="UP001596368">
    <property type="component" value="Unassembled WGS sequence"/>
</dbReference>
<evidence type="ECO:0000256" key="2">
    <source>
        <dbReference type="SAM" id="Phobius"/>
    </source>
</evidence>